<feature type="transmembrane region" description="Helical" evidence="1">
    <location>
        <begin position="333"/>
        <end position="355"/>
    </location>
</feature>
<name>A0A2H3BYZ4_9AGAR</name>
<sequence length="720" mass="79937">MNACFYPHTWLRLSRNDDAPLFRRSNVHSSSATLYRLGLRLLIDVLHEWMLCRYLSDIDPVPLQPLRDRLNKGRRQLCDPPSHLDLGAFLYTQHGFLYMSSSKRYLFVWVLLLISSAAAGVNFNHCLDGIRSGNYGIDGLLDNDGHPIPNDKNASDAIAVTLDLCYRACGRGSEPFSFPAFAQESSAWLVPWLALLSQLPFGANDLFENANYIIMAVGSPTLIIYSLALSAINTRWIGRLFDTAKRYPNRNYTARAFNALQHCCFYLDPSDDVLASIIVLPQNDAWWEGLVKALEARRLGWTISAFFNLIWVLIAFILTIIDALNSPSQDSNASGQSIGLLWLWLYPVVVGWIVLSPECDRRWLESQLLRAGSKAVVASDTPEQFDKCLPNRHPITLCKPGTSCWKFPNDDIYRTLPIFDFARVYWLNQVVLDYFQSYHSVAEKAHARGLVGGNGAIDDKHRSGTKDVIVSRCYRETPLEYQGDSVWCRVLKASIAALVVQWGTTASGFVVIYFTPTKGLGCRSLCFLLYGLVSTVAWWCMVVSAWLAQRSSAWPGPRPAVDIATKTLPGIPLPVIPMPAPHLPSDPPLTYPSSPTTLSSESCLASETARANGSTALPNHDGGLAVWSRCFSRAGKTLAFLNALFLFGFCLAQLGNGFSNCWCNSSYIGLRSHAYMAFVIPDNDFASLRTAWGGAIFLGIAISSLFAVLIIFAKKTCYPD</sequence>
<evidence type="ECO:0000313" key="3">
    <source>
        <dbReference type="Proteomes" id="UP000218334"/>
    </source>
</evidence>
<evidence type="ECO:0000313" key="2">
    <source>
        <dbReference type="EMBL" id="PBK76075.1"/>
    </source>
</evidence>
<feature type="transmembrane region" description="Helical" evidence="1">
    <location>
        <begin position="638"/>
        <end position="655"/>
    </location>
</feature>
<organism evidence="2 3">
    <name type="scientific">Armillaria solidipes</name>
    <dbReference type="NCBI Taxonomy" id="1076256"/>
    <lineage>
        <taxon>Eukaryota</taxon>
        <taxon>Fungi</taxon>
        <taxon>Dikarya</taxon>
        <taxon>Basidiomycota</taxon>
        <taxon>Agaricomycotina</taxon>
        <taxon>Agaricomycetes</taxon>
        <taxon>Agaricomycetidae</taxon>
        <taxon>Agaricales</taxon>
        <taxon>Marasmiineae</taxon>
        <taxon>Physalacriaceae</taxon>
        <taxon>Armillaria</taxon>
    </lineage>
</organism>
<gene>
    <name evidence="2" type="ORF">ARMSODRAFT_422798</name>
</gene>
<dbReference type="STRING" id="1076256.A0A2H3BYZ4"/>
<keyword evidence="1" id="KW-0812">Transmembrane</keyword>
<protein>
    <submittedName>
        <fullName evidence="2">Uncharacterized protein</fullName>
    </submittedName>
</protein>
<feature type="transmembrane region" description="Helical" evidence="1">
    <location>
        <begin position="212"/>
        <end position="232"/>
    </location>
</feature>
<dbReference type="AlphaFoldDB" id="A0A2H3BYZ4"/>
<accession>A0A2H3BYZ4</accession>
<evidence type="ECO:0000256" key="1">
    <source>
        <dbReference type="SAM" id="Phobius"/>
    </source>
</evidence>
<reference evidence="3" key="1">
    <citation type="journal article" date="2017" name="Nat. Ecol. Evol.">
        <title>Genome expansion and lineage-specific genetic innovations in the forest pathogenic fungi Armillaria.</title>
        <authorList>
            <person name="Sipos G."/>
            <person name="Prasanna A.N."/>
            <person name="Walter M.C."/>
            <person name="O'Connor E."/>
            <person name="Balint B."/>
            <person name="Krizsan K."/>
            <person name="Kiss B."/>
            <person name="Hess J."/>
            <person name="Varga T."/>
            <person name="Slot J."/>
            <person name="Riley R."/>
            <person name="Boka B."/>
            <person name="Rigling D."/>
            <person name="Barry K."/>
            <person name="Lee J."/>
            <person name="Mihaltcheva S."/>
            <person name="LaButti K."/>
            <person name="Lipzen A."/>
            <person name="Waldron R."/>
            <person name="Moloney N.M."/>
            <person name="Sperisen C."/>
            <person name="Kredics L."/>
            <person name="Vagvoelgyi C."/>
            <person name="Patrignani A."/>
            <person name="Fitzpatrick D."/>
            <person name="Nagy I."/>
            <person name="Doyle S."/>
            <person name="Anderson J.B."/>
            <person name="Grigoriev I.V."/>
            <person name="Gueldener U."/>
            <person name="Muensterkoetter M."/>
            <person name="Nagy L.G."/>
        </authorList>
    </citation>
    <scope>NUCLEOTIDE SEQUENCE [LARGE SCALE GENOMIC DNA]</scope>
    <source>
        <strain evidence="3">28-4</strain>
    </source>
</reference>
<feature type="transmembrane region" description="Helical" evidence="1">
    <location>
        <begin position="691"/>
        <end position="713"/>
    </location>
</feature>
<dbReference type="EMBL" id="KZ293417">
    <property type="protein sequence ID" value="PBK76075.1"/>
    <property type="molecule type" value="Genomic_DNA"/>
</dbReference>
<proteinExistence type="predicted"/>
<feature type="transmembrane region" description="Helical" evidence="1">
    <location>
        <begin position="299"/>
        <end position="321"/>
    </location>
</feature>
<keyword evidence="1" id="KW-0472">Membrane</keyword>
<feature type="transmembrane region" description="Helical" evidence="1">
    <location>
        <begin position="527"/>
        <end position="548"/>
    </location>
</feature>
<feature type="transmembrane region" description="Helical" evidence="1">
    <location>
        <begin position="105"/>
        <end position="123"/>
    </location>
</feature>
<keyword evidence="1" id="KW-1133">Transmembrane helix</keyword>
<feature type="transmembrane region" description="Helical" evidence="1">
    <location>
        <begin position="495"/>
        <end position="515"/>
    </location>
</feature>
<keyword evidence="3" id="KW-1185">Reference proteome</keyword>
<dbReference type="Proteomes" id="UP000218334">
    <property type="component" value="Unassembled WGS sequence"/>
</dbReference>